<evidence type="ECO:0000259" key="13">
    <source>
        <dbReference type="Pfam" id="PF18075"/>
    </source>
</evidence>
<feature type="domain" description="FtsX extracellular" evidence="13">
    <location>
        <begin position="51"/>
        <end position="149"/>
    </location>
</feature>
<feature type="transmembrane region" description="Helical" evidence="11">
    <location>
        <begin position="166"/>
        <end position="186"/>
    </location>
</feature>
<evidence type="ECO:0000256" key="4">
    <source>
        <dbReference type="ARBA" id="ARBA00022475"/>
    </source>
</evidence>
<dbReference type="RefSeq" id="WP_254157104.1">
    <property type="nucleotide sequence ID" value="NZ_JAHESD010000085.1"/>
</dbReference>
<dbReference type="Proteomes" id="UP000772618">
    <property type="component" value="Unassembled WGS sequence"/>
</dbReference>
<keyword evidence="15" id="KW-1185">Reference proteome</keyword>
<dbReference type="InterPro" id="IPR040690">
    <property type="entry name" value="FtsX_ECD"/>
</dbReference>
<evidence type="ECO:0000256" key="1">
    <source>
        <dbReference type="ARBA" id="ARBA00004651"/>
    </source>
</evidence>
<comment type="caution">
    <text evidence="14">The sequence shown here is derived from an EMBL/GenBank/DDBJ whole genome shotgun (WGS) entry which is preliminary data.</text>
</comment>
<reference evidence="14 15" key="1">
    <citation type="submission" date="2021-05" db="EMBL/GenBank/DDBJ databases">
        <title>A Polyphasic approach of four new species of the genus Ohtaekwangia: Ohtaekwangia histidinii sp. nov., Ohtaekwangia cretensis sp. nov., Ohtaekwangia indiensis sp. nov., Ohtaekwangia reichenbachii sp. nov. from diverse environment.</title>
        <authorList>
            <person name="Octaviana S."/>
        </authorList>
    </citation>
    <scope>NUCLEOTIDE SEQUENCE [LARGE SCALE GENOMIC DNA]</scope>
    <source>
        <strain evidence="14 15">PWU20</strain>
    </source>
</reference>
<keyword evidence="8 10" id="KW-0472">Membrane</keyword>
<evidence type="ECO:0000256" key="2">
    <source>
        <dbReference type="ARBA" id="ARBA00007379"/>
    </source>
</evidence>
<dbReference type="InterPro" id="IPR003838">
    <property type="entry name" value="ABC3_permease_C"/>
</dbReference>
<keyword evidence="9 10" id="KW-0131">Cell cycle</keyword>
<feature type="domain" description="ABC3 transporter permease C-terminal" evidence="12">
    <location>
        <begin position="173"/>
        <end position="289"/>
    </location>
</feature>
<evidence type="ECO:0000256" key="7">
    <source>
        <dbReference type="ARBA" id="ARBA00022989"/>
    </source>
</evidence>
<dbReference type="Gene3D" id="3.30.70.3040">
    <property type="match status" value="1"/>
</dbReference>
<feature type="transmembrane region" description="Helical" evidence="11">
    <location>
        <begin position="259"/>
        <end position="280"/>
    </location>
</feature>
<dbReference type="PIRSF" id="PIRSF003097">
    <property type="entry name" value="FtsX"/>
    <property type="match status" value="1"/>
</dbReference>
<evidence type="ECO:0000256" key="3">
    <source>
        <dbReference type="ARBA" id="ARBA00021907"/>
    </source>
</evidence>
<evidence type="ECO:0000256" key="9">
    <source>
        <dbReference type="ARBA" id="ARBA00023306"/>
    </source>
</evidence>
<comment type="subcellular location">
    <subcellularLocation>
        <location evidence="1">Cell membrane</location>
        <topology evidence="1">Multi-pass membrane protein</topology>
    </subcellularLocation>
</comment>
<proteinExistence type="inferred from homology"/>
<dbReference type="Pfam" id="PF02687">
    <property type="entry name" value="FtsX"/>
    <property type="match status" value="1"/>
</dbReference>
<evidence type="ECO:0000313" key="14">
    <source>
        <dbReference type="EMBL" id="MBT1706135.1"/>
    </source>
</evidence>
<evidence type="ECO:0000256" key="8">
    <source>
        <dbReference type="ARBA" id="ARBA00023136"/>
    </source>
</evidence>
<dbReference type="PANTHER" id="PTHR47755:SF1">
    <property type="entry name" value="CELL DIVISION PROTEIN FTSX"/>
    <property type="match status" value="1"/>
</dbReference>
<accession>A0ABS5VXJ7</accession>
<keyword evidence="7 11" id="KW-1133">Transmembrane helix</keyword>
<evidence type="ECO:0000313" key="15">
    <source>
        <dbReference type="Proteomes" id="UP000772618"/>
    </source>
</evidence>
<dbReference type="InterPro" id="IPR004513">
    <property type="entry name" value="FtsX"/>
</dbReference>
<name>A0ABS5VXJ7_9BACT</name>
<dbReference type="Pfam" id="PF18075">
    <property type="entry name" value="FtsX_ECD"/>
    <property type="match status" value="1"/>
</dbReference>
<keyword evidence="6 11" id="KW-0812">Transmembrane</keyword>
<evidence type="ECO:0000256" key="5">
    <source>
        <dbReference type="ARBA" id="ARBA00022618"/>
    </source>
</evidence>
<gene>
    <name evidence="14" type="ORF">KK060_22780</name>
</gene>
<evidence type="ECO:0000256" key="10">
    <source>
        <dbReference type="PIRNR" id="PIRNR003097"/>
    </source>
</evidence>
<dbReference type="PANTHER" id="PTHR47755">
    <property type="entry name" value="CELL DIVISION PROTEIN FTSX"/>
    <property type="match status" value="1"/>
</dbReference>
<dbReference type="EMBL" id="JAHESD010000085">
    <property type="protein sequence ID" value="MBT1706135.1"/>
    <property type="molecule type" value="Genomic_DNA"/>
</dbReference>
<evidence type="ECO:0000259" key="12">
    <source>
        <dbReference type="Pfam" id="PF02687"/>
    </source>
</evidence>
<comment type="similarity">
    <text evidence="2 10">Belongs to the ABC-4 integral membrane protein family. FtsX subfamily.</text>
</comment>
<keyword evidence="4 10" id="KW-1003">Cell membrane</keyword>
<evidence type="ECO:0000256" key="11">
    <source>
        <dbReference type="SAM" id="Phobius"/>
    </source>
</evidence>
<organism evidence="14 15">
    <name type="scientific">Chryseosolibacter indicus</name>
    <dbReference type="NCBI Taxonomy" id="2782351"/>
    <lineage>
        <taxon>Bacteria</taxon>
        <taxon>Pseudomonadati</taxon>
        <taxon>Bacteroidota</taxon>
        <taxon>Cytophagia</taxon>
        <taxon>Cytophagales</taxon>
        <taxon>Chryseotaleaceae</taxon>
        <taxon>Chryseosolibacter</taxon>
    </lineage>
</organism>
<protein>
    <recommendedName>
        <fullName evidence="3 10">Cell division protein FtsX</fullName>
    </recommendedName>
</protein>
<feature type="transmembrane region" description="Helical" evidence="11">
    <location>
        <begin position="12"/>
        <end position="38"/>
    </location>
</feature>
<sequence length="294" mass="33029">MEKATRKKKLGGYPAVGVMLSVTLALFVIGLFGLLMLYSKKLEQQIRQNIRMQVYLKSNLTNAQRLQIENKLLALPYISQEAGEKITFVSKDEAAKKFIAETGEDFTKFIGENPLRDAYLITIDPDYHTKEKMDSIKTGIQKMTGVFQVYYVEGVIEAVNENVTKIGLFLAGLIVILLITVVLLINNTLRIALFSQRFLIRSMQLVGATSWFIQRPFLFRAAGYGFVGGLVAGGLLWLLSDYAQGKIIDLRTLHNPDDFLKLILLILILGVVITVASTLASIHKYLRMSLDELY</sequence>
<keyword evidence="5 10" id="KW-0132">Cell division</keyword>
<feature type="transmembrane region" description="Helical" evidence="11">
    <location>
        <begin position="221"/>
        <end position="239"/>
    </location>
</feature>
<evidence type="ECO:0000256" key="6">
    <source>
        <dbReference type="ARBA" id="ARBA00022692"/>
    </source>
</evidence>